<dbReference type="EMBL" id="CP017564">
    <property type="protein sequence ID" value="QXE07367.1"/>
    <property type="molecule type" value="Genomic_DNA"/>
</dbReference>
<geneLocation type="plasmid" evidence="1 2">
    <name>pl3WSM5005</name>
</geneLocation>
<dbReference type="KEGG" id="pspw:BJG93_36595"/>
<protein>
    <submittedName>
        <fullName evidence="1">Uncharacterized protein</fullName>
    </submittedName>
</protein>
<dbReference type="RefSeq" id="WP_034476759.1">
    <property type="nucleotide sequence ID" value="NZ_AXBN01000062.1"/>
</dbReference>
<proteinExistence type="predicted"/>
<name>A0A8F4QIA7_9BURK</name>
<organism evidence="1 2">
    <name type="scientific">Paraburkholderia sprentiae WSM5005</name>
    <dbReference type="NCBI Taxonomy" id="754502"/>
    <lineage>
        <taxon>Bacteria</taxon>
        <taxon>Pseudomonadati</taxon>
        <taxon>Pseudomonadota</taxon>
        <taxon>Betaproteobacteria</taxon>
        <taxon>Burkholderiales</taxon>
        <taxon>Burkholderiaceae</taxon>
        <taxon>Paraburkholderia</taxon>
    </lineage>
</organism>
<keyword evidence="1" id="KW-0614">Plasmid</keyword>
<evidence type="ECO:0000313" key="2">
    <source>
        <dbReference type="Proteomes" id="UP000179860"/>
    </source>
</evidence>
<sequence>MDTSYGQGYIGRLLRIALALVVVGCIAETGHADCHDYTEQAYAAGRDHQDRGQQNNEDTKQCLAACDHDTPEALPDCKRSCIHDMHVESRNAKKDWDNAVVDIQSQAASHGCRDSNGNPYAPSYR</sequence>
<accession>A0A8F4QIA7</accession>
<keyword evidence="2" id="KW-1185">Reference proteome</keyword>
<dbReference type="Proteomes" id="UP000179860">
    <property type="component" value="Plasmid pl3WSM5005"/>
</dbReference>
<reference evidence="1" key="1">
    <citation type="submission" date="2016-09" db="EMBL/GenBank/DDBJ databases">
        <title>The Complete Genome of Burkholderia sprentiae wsm5005.</title>
        <authorList>
            <person name="De Meyer S."/>
            <person name="Wang P."/>
            <person name="Terpolilli J."/>
        </authorList>
    </citation>
    <scope>NUCLEOTIDE SEQUENCE [LARGE SCALE GENOMIC DNA]</scope>
    <source>
        <strain evidence="1">WSM5005</strain>
    </source>
</reference>
<evidence type="ECO:0000313" key="1">
    <source>
        <dbReference type="EMBL" id="QXE07367.1"/>
    </source>
</evidence>
<dbReference type="AlphaFoldDB" id="A0A8F4QIA7"/>
<gene>
    <name evidence="1" type="ORF">BJG93_36595</name>
</gene>